<dbReference type="InterPro" id="IPR000409">
    <property type="entry name" value="BEACH_dom"/>
</dbReference>
<name>A0A2Z5ZIB8_9PROT</name>
<dbReference type="KEGG" id="aot:AcetOri_orf02270"/>
<feature type="region of interest" description="Disordered" evidence="1">
    <location>
        <begin position="1"/>
        <end position="36"/>
    </location>
</feature>
<reference evidence="3 4" key="1">
    <citation type="submission" date="2018-02" db="EMBL/GenBank/DDBJ databases">
        <title>Acetobacter orientalis genome.</title>
        <authorList>
            <person name="Nakashima N."/>
            <person name="Tamura T."/>
        </authorList>
    </citation>
    <scope>NUCLEOTIDE SEQUENCE [LARGE SCALE GENOMIC DNA]</scope>
    <source>
        <strain evidence="3 4">FAN1</strain>
    </source>
</reference>
<dbReference type="PROSITE" id="PS50197">
    <property type="entry name" value="BEACH"/>
    <property type="match status" value="1"/>
</dbReference>
<protein>
    <submittedName>
        <fullName evidence="3">Protein homologous to human Chediak-Higashi syndrome and murine Beige proteins</fullName>
    </submittedName>
</protein>
<organism evidence="3 4">
    <name type="scientific">Acetobacter orientalis</name>
    <dbReference type="NCBI Taxonomy" id="146474"/>
    <lineage>
        <taxon>Bacteria</taxon>
        <taxon>Pseudomonadati</taxon>
        <taxon>Pseudomonadota</taxon>
        <taxon>Alphaproteobacteria</taxon>
        <taxon>Acetobacterales</taxon>
        <taxon>Acetobacteraceae</taxon>
        <taxon>Acetobacter</taxon>
    </lineage>
</organism>
<feature type="domain" description="BEACH" evidence="2">
    <location>
        <begin position="1"/>
        <end position="31"/>
    </location>
</feature>
<dbReference type="AlphaFoldDB" id="A0A2Z5ZIB8"/>
<evidence type="ECO:0000313" key="3">
    <source>
        <dbReference type="EMBL" id="BBC79857.1"/>
    </source>
</evidence>
<sequence>MQRANGQALSPTKKPAGQTPRQVFKRPHAPHALRANYAARKAITPLL</sequence>
<accession>A0A2Z5ZIB8</accession>
<evidence type="ECO:0000256" key="1">
    <source>
        <dbReference type="SAM" id="MobiDB-lite"/>
    </source>
</evidence>
<evidence type="ECO:0000259" key="2">
    <source>
        <dbReference type="PROSITE" id="PS50197"/>
    </source>
</evidence>
<feature type="compositionally biased region" description="Polar residues" evidence="1">
    <location>
        <begin position="1"/>
        <end position="10"/>
    </location>
</feature>
<dbReference type="Proteomes" id="UP000270034">
    <property type="component" value="Chromosome"/>
</dbReference>
<gene>
    <name evidence="3" type="ORF">AcetOrient_orf02270</name>
</gene>
<dbReference type="EMBL" id="AP018515">
    <property type="protein sequence ID" value="BBC79857.1"/>
    <property type="molecule type" value="Genomic_DNA"/>
</dbReference>
<evidence type="ECO:0000313" key="4">
    <source>
        <dbReference type="Proteomes" id="UP000270034"/>
    </source>
</evidence>
<proteinExistence type="predicted"/>